<dbReference type="InterPro" id="IPR013783">
    <property type="entry name" value="Ig-like_fold"/>
</dbReference>
<dbReference type="RefSeq" id="WP_267310803.1">
    <property type="nucleotide sequence ID" value="NZ_JABXXV010000001.1"/>
</dbReference>
<evidence type="ECO:0000313" key="6">
    <source>
        <dbReference type="Proteomes" id="UP001516351"/>
    </source>
</evidence>
<dbReference type="InterPro" id="IPR015943">
    <property type="entry name" value="WD40/YVTN_repeat-like_dom_sf"/>
</dbReference>
<evidence type="ECO:0000256" key="3">
    <source>
        <dbReference type="SAM" id="Phobius"/>
    </source>
</evidence>
<dbReference type="Proteomes" id="UP001516351">
    <property type="component" value="Unassembled WGS sequence"/>
</dbReference>
<gene>
    <name evidence="5" type="ORF">HW542_01505</name>
</gene>
<keyword evidence="3" id="KW-0472">Membrane</keyword>
<name>A0ABX2P0W0_9PROT</name>
<dbReference type="CDD" id="cd01949">
    <property type="entry name" value="GGDEF"/>
    <property type="match status" value="1"/>
</dbReference>
<feature type="transmembrane region" description="Helical" evidence="3">
    <location>
        <begin position="559"/>
        <end position="580"/>
    </location>
</feature>
<keyword evidence="6" id="KW-1185">Reference proteome</keyword>
<dbReference type="InterPro" id="IPR050469">
    <property type="entry name" value="Diguanylate_Cyclase"/>
</dbReference>
<accession>A0ABX2P0W0</accession>
<dbReference type="EC" id="2.7.7.65" evidence="1"/>
<evidence type="ECO:0000256" key="1">
    <source>
        <dbReference type="ARBA" id="ARBA00012528"/>
    </source>
</evidence>
<dbReference type="InterPro" id="IPR011123">
    <property type="entry name" value="Y_Y_Y"/>
</dbReference>
<reference evidence="5 6" key="1">
    <citation type="submission" date="2020-06" db="EMBL/GenBank/DDBJ databases">
        <title>Synonyms of Asaia species.</title>
        <authorList>
            <person name="Sombolestani A."/>
        </authorList>
    </citation>
    <scope>NUCLEOTIDE SEQUENCE [LARGE SCALE GENOMIC DNA]</scope>
    <source>
        <strain evidence="5 6">LMG 27047</strain>
    </source>
</reference>
<dbReference type="PROSITE" id="PS50887">
    <property type="entry name" value="GGDEF"/>
    <property type="match status" value="1"/>
</dbReference>
<dbReference type="Pfam" id="PF00990">
    <property type="entry name" value="GGDEF"/>
    <property type="match status" value="1"/>
</dbReference>
<evidence type="ECO:0000256" key="2">
    <source>
        <dbReference type="ARBA" id="ARBA00034247"/>
    </source>
</evidence>
<dbReference type="InterPro" id="IPR043128">
    <property type="entry name" value="Rev_trsase/Diguanyl_cyclase"/>
</dbReference>
<protein>
    <recommendedName>
        <fullName evidence="1">diguanylate cyclase</fullName>
        <ecNumber evidence="1">2.7.7.65</ecNumber>
    </recommendedName>
</protein>
<dbReference type="Gene3D" id="2.130.10.10">
    <property type="entry name" value="YVTN repeat-like/Quinoprotein amine dehydrogenase"/>
    <property type="match status" value="1"/>
</dbReference>
<keyword evidence="3" id="KW-1133">Transmembrane helix</keyword>
<dbReference type="InterPro" id="IPR000160">
    <property type="entry name" value="GGDEF_dom"/>
</dbReference>
<dbReference type="SUPFAM" id="SSF55073">
    <property type="entry name" value="Nucleotide cyclase"/>
    <property type="match status" value="1"/>
</dbReference>
<organism evidence="5 6">
    <name type="scientific">Asaia spathodeae</name>
    <dbReference type="NCBI Taxonomy" id="657016"/>
    <lineage>
        <taxon>Bacteria</taxon>
        <taxon>Pseudomonadati</taxon>
        <taxon>Pseudomonadota</taxon>
        <taxon>Alphaproteobacteria</taxon>
        <taxon>Acetobacterales</taxon>
        <taxon>Acetobacteraceae</taxon>
        <taxon>Asaia</taxon>
    </lineage>
</organism>
<keyword evidence="3" id="KW-0812">Transmembrane</keyword>
<dbReference type="SMART" id="SM00267">
    <property type="entry name" value="GGDEF"/>
    <property type="match status" value="1"/>
</dbReference>
<feature type="domain" description="GGDEF" evidence="4">
    <location>
        <begin position="652"/>
        <end position="783"/>
    </location>
</feature>
<sequence>MPDTAQASIYQTGDKVLVIPKGAASIHDLSGKAILTTAQSVGASVCPNKPPGLNVCMLRGRTLISSDNRGIFSLAPIDWEFDVAQLGTKSTFAVGSSDATVFFDGNWLRSFDGRHWSFLNHDLSREQEIIFAYVDRDKQLWTAEDLVELDKLIGWGDWENLEPQDIRAVWSVLPTKDDQLVFTGQGVYALSSGELGRKLIEGNFFFGVNDGEGAFWAPVDDTTLLRCRYDAPALKCDRHLAVQRVTGLAFSRRTSTLWIASDDGLLSLATGAEAKPNIARDEQGKPLAAPAATVALRKDGTPWAVEGNLLYRRTGEGRWVPVVTHWPNSADFKPIAMTFSSQNDLWIGGLRARSGLLHLTLEGNNVRKIEQIDPSLVGSSIVFSLLWDSGKRLWVGTENGLAGFDGHQWVRATRDDGLIAANINQQGLSEDRDGTIWITASRGVSHLMHPEHLFQKQDLRPVFVKVMLGEKMLPEKAVPYSRDPLMVTLGTLNTALSSTTYFRYRLDGVDGNWITTTTGEIRYNFVPPGHSRLIVQALNDNRNLVSEPIVLEIRMQRPWWSAWPFILLYTFSIIALPYALNKLRFRYLMKRQRRLEALVDERTMEMRAAQTALEQQARQDGLTKLMNRRTAEASVMRLLERLSRPDDTGVMRSATLALFDVDYFKSINDSFGHAIGDEILAGIGARLIQAKRQEEIIGRHGGEEFLIVVQGEFDDAQARIASLLSGLSDVPFETKIGPLTIGCSVGIARTRAEEAWADALERADRALYQAKLEGRGRIVVSVQDQDDEDYPD</sequence>
<dbReference type="PANTHER" id="PTHR45138:SF9">
    <property type="entry name" value="DIGUANYLATE CYCLASE DGCM-RELATED"/>
    <property type="match status" value="1"/>
</dbReference>
<dbReference type="Pfam" id="PF07495">
    <property type="entry name" value="Y_Y_Y"/>
    <property type="match status" value="1"/>
</dbReference>
<dbReference type="Gene3D" id="2.60.40.10">
    <property type="entry name" value="Immunoglobulins"/>
    <property type="match status" value="1"/>
</dbReference>
<comment type="caution">
    <text evidence="5">The sequence shown here is derived from an EMBL/GenBank/DDBJ whole genome shotgun (WGS) entry which is preliminary data.</text>
</comment>
<proteinExistence type="predicted"/>
<dbReference type="InterPro" id="IPR029787">
    <property type="entry name" value="Nucleotide_cyclase"/>
</dbReference>
<dbReference type="SUPFAM" id="SSF63829">
    <property type="entry name" value="Calcium-dependent phosphotriesterase"/>
    <property type="match status" value="1"/>
</dbReference>
<dbReference type="NCBIfam" id="TIGR00254">
    <property type="entry name" value="GGDEF"/>
    <property type="match status" value="1"/>
</dbReference>
<dbReference type="PANTHER" id="PTHR45138">
    <property type="entry name" value="REGULATORY COMPONENTS OF SENSORY TRANSDUCTION SYSTEM"/>
    <property type="match status" value="1"/>
</dbReference>
<comment type="catalytic activity">
    <reaction evidence="2">
        <text>2 GTP = 3',3'-c-di-GMP + 2 diphosphate</text>
        <dbReference type="Rhea" id="RHEA:24898"/>
        <dbReference type="ChEBI" id="CHEBI:33019"/>
        <dbReference type="ChEBI" id="CHEBI:37565"/>
        <dbReference type="ChEBI" id="CHEBI:58805"/>
        <dbReference type="EC" id="2.7.7.65"/>
    </reaction>
</comment>
<dbReference type="Gene3D" id="3.30.70.270">
    <property type="match status" value="1"/>
</dbReference>
<dbReference type="EMBL" id="JABXXV010000001">
    <property type="protein sequence ID" value="NVN45481.1"/>
    <property type="molecule type" value="Genomic_DNA"/>
</dbReference>
<evidence type="ECO:0000259" key="4">
    <source>
        <dbReference type="PROSITE" id="PS50887"/>
    </source>
</evidence>
<evidence type="ECO:0000313" key="5">
    <source>
        <dbReference type="EMBL" id="NVN45481.1"/>
    </source>
</evidence>